<evidence type="ECO:0000313" key="2">
    <source>
        <dbReference type="EMBL" id="CUG86089.1"/>
    </source>
</evidence>
<sequence length="233" mass="23669">MGCGASSSMPVDGTHEQSPPSGRTPPVGGAGDTRIPEERQGANGETARSTAQSNGETGNSGSNAARDGGGQSGAASAQAAQQIATFTTHVMTDSRGATVSTVIQNRSKVETMCKWVDNVLKARVTTGGIFANPQDGRTRRAPPVPPQDQVTTSSVGGDTASVSSRHAANSRTEYGSMASNGLMGVSTTAHGASASQSRGNLTVVAQRGSDEEDPNFSPTRVDAEDAPPPVVET</sequence>
<dbReference type="EMBL" id="CYKH01001237">
    <property type="protein sequence ID" value="CUG86089.1"/>
    <property type="molecule type" value="Genomic_DNA"/>
</dbReference>
<accession>A0A0S4J7M8</accession>
<feature type="compositionally biased region" description="Polar residues" evidence="1">
    <location>
        <begin position="185"/>
        <end position="200"/>
    </location>
</feature>
<evidence type="ECO:0000313" key="3">
    <source>
        <dbReference type="Proteomes" id="UP000051952"/>
    </source>
</evidence>
<dbReference type="AlphaFoldDB" id="A0A0S4J7M8"/>
<dbReference type="Proteomes" id="UP000051952">
    <property type="component" value="Unassembled WGS sequence"/>
</dbReference>
<evidence type="ECO:0000256" key="1">
    <source>
        <dbReference type="SAM" id="MobiDB-lite"/>
    </source>
</evidence>
<protein>
    <submittedName>
        <fullName evidence="2">Uncharacterized protein</fullName>
    </submittedName>
</protein>
<feature type="compositionally biased region" description="Polar residues" evidence="1">
    <location>
        <begin position="148"/>
        <end position="171"/>
    </location>
</feature>
<reference evidence="3" key="1">
    <citation type="submission" date="2015-09" db="EMBL/GenBank/DDBJ databases">
        <authorList>
            <consortium name="Pathogen Informatics"/>
        </authorList>
    </citation>
    <scope>NUCLEOTIDE SEQUENCE [LARGE SCALE GENOMIC DNA]</scope>
    <source>
        <strain evidence="3">Lake Konstanz</strain>
    </source>
</reference>
<feature type="region of interest" description="Disordered" evidence="1">
    <location>
        <begin position="1"/>
        <end position="76"/>
    </location>
</feature>
<feature type="region of interest" description="Disordered" evidence="1">
    <location>
        <begin position="129"/>
        <end position="171"/>
    </location>
</feature>
<keyword evidence="3" id="KW-1185">Reference proteome</keyword>
<gene>
    <name evidence="2" type="ORF">BSAL_06535</name>
</gene>
<organism evidence="2 3">
    <name type="scientific">Bodo saltans</name>
    <name type="common">Flagellated protozoan</name>
    <dbReference type="NCBI Taxonomy" id="75058"/>
    <lineage>
        <taxon>Eukaryota</taxon>
        <taxon>Discoba</taxon>
        <taxon>Euglenozoa</taxon>
        <taxon>Kinetoplastea</taxon>
        <taxon>Metakinetoplastina</taxon>
        <taxon>Eubodonida</taxon>
        <taxon>Bodonidae</taxon>
        <taxon>Bodo</taxon>
    </lineage>
</organism>
<feature type="compositionally biased region" description="Polar residues" evidence="1">
    <location>
        <begin position="46"/>
        <end position="63"/>
    </location>
</feature>
<name>A0A0S4J7M8_BODSA</name>
<dbReference type="VEuPathDB" id="TriTrypDB:BSAL_06535"/>
<feature type="region of interest" description="Disordered" evidence="1">
    <location>
        <begin position="185"/>
        <end position="233"/>
    </location>
</feature>
<proteinExistence type="predicted"/>